<keyword evidence="2" id="KW-0732">Signal</keyword>
<accession>A0A6A5QZW4</accession>
<feature type="region of interest" description="Disordered" evidence="1">
    <location>
        <begin position="67"/>
        <end position="89"/>
    </location>
</feature>
<evidence type="ECO:0000313" key="3">
    <source>
        <dbReference type="EMBL" id="KAF1920358.1"/>
    </source>
</evidence>
<protein>
    <recommendedName>
        <fullName evidence="5">REJ domain-containing protein</fullName>
    </recommendedName>
</protein>
<evidence type="ECO:0008006" key="5">
    <source>
        <dbReference type="Google" id="ProtNLM"/>
    </source>
</evidence>
<dbReference type="AlphaFoldDB" id="A0A6A5QZW4"/>
<feature type="chain" id="PRO_5025510402" description="REJ domain-containing protein" evidence="2">
    <location>
        <begin position="19"/>
        <end position="131"/>
    </location>
</feature>
<keyword evidence="4" id="KW-1185">Reference proteome</keyword>
<reference evidence="3" key="1">
    <citation type="journal article" date="2020" name="Stud. Mycol.">
        <title>101 Dothideomycetes genomes: a test case for predicting lifestyles and emergence of pathogens.</title>
        <authorList>
            <person name="Haridas S."/>
            <person name="Albert R."/>
            <person name="Binder M."/>
            <person name="Bloem J."/>
            <person name="Labutti K."/>
            <person name="Salamov A."/>
            <person name="Andreopoulos B."/>
            <person name="Baker S."/>
            <person name="Barry K."/>
            <person name="Bills G."/>
            <person name="Bluhm B."/>
            <person name="Cannon C."/>
            <person name="Castanera R."/>
            <person name="Culley D."/>
            <person name="Daum C."/>
            <person name="Ezra D."/>
            <person name="Gonzalez J."/>
            <person name="Henrissat B."/>
            <person name="Kuo A."/>
            <person name="Liang C."/>
            <person name="Lipzen A."/>
            <person name="Lutzoni F."/>
            <person name="Magnuson J."/>
            <person name="Mondo S."/>
            <person name="Nolan M."/>
            <person name="Ohm R."/>
            <person name="Pangilinan J."/>
            <person name="Park H.-J."/>
            <person name="Ramirez L."/>
            <person name="Alfaro M."/>
            <person name="Sun H."/>
            <person name="Tritt A."/>
            <person name="Yoshinaga Y."/>
            <person name="Zwiers L.-H."/>
            <person name="Turgeon B."/>
            <person name="Goodwin S."/>
            <person name="Spatafora J."/>
            <person name="Crous P."/>
            <person name="Grigoriev I."/>
        </authorList>
    </citation>
    <scope>NUCLEOTIDE SEQUENCE</scope>
    <source>
        <strain evidence="3">HMLAC05119</strain>
    </source>
</reference>
<sequence>MASIVHFHMFSCTPLSLACTLTSRSFLVSQYPFPTPPSPLITRRQSTPNSHPLRQADRIFEFTTTLTEPSPSPSNAVSTHLPPQPQKSTRRVTALTRVRIIPRTTALFLRRIALFASVCHSCFEASLESRA</sequence>
<dbReference type="Proteomes" id="UP000800096">
    <property type="component" value="Unassembled WGS sequence"/>
</dbReference>
<feature type="signal peptide" evidence="2">
    <location>
        <begin position="1"/>
        <end position="18"/>
    </location>
</feature>
<name>A0A6A5QZW4_AMPQU</name>
<gene>
    <name evidence="3" type="ORF">BDU57DRAFT_508632</name>
</gene>
<evidence type="ECO:0000256" key="2">
    <source>
        <dbReference type="SAM" id="SignalP"/>
    </source>
</evidence>
<proteinExistence type="predicted"/>
<organism evidence="3 4">
    <name type="scientific">Ampelomyces quisqualis</name>
    <name type="common">Powdery mildew agent</name>
    <dbReference type="NCBI Taxonomy" id="50730"/>
    <lineage>
        <taxon>Eukaryota</taxon>
        <taxon>Fungi</taxon>
        <taxon>Dikarya</taxon>
        <taxon>Ascomycota</taxon>
        <taxon>Pezizomycotina</taxon>
        <taxon>Dothideomycetes</taxon>
        <taxon>Pleosporomycetidae</taxon>
        <taxon>Pleosporales</taxon>
        <taxon>Pleosporineae</taxon>
        <taxon>Phaeosphaeriaceae</taxon>
        <taxon>Ampelomyces</taxon>
    </lineage>
</organism>
<evidence type="ECO:0000313" key="4">
    <source>
        <dbReference type="Proteomes" id="UP000800096"/>
    </source>
</evidence>
<evidence type="ECO:0000256" key="1">
    <source>
        <dbReference type="SAM" id="MobiDB-lite"/>
    </source>
</evidence>
<dbReference type="EMBL" id="ML979132">
    <property type="protein sequence ID" value="KAF1920358.1"/>
    <property type="molecule type" value="Genomic_DNA"/>
</dbReference>